<evidence type="ECO:0000313" key="9">
    <source>
        <dbReference type="Proteomes" id="UP001054902"/>
    </source>
</evidence>
<evidence type="ECO:0000256" key="1">
    <source>
        <dbReference type="ARBA" id="ARBA00010397"/>
    </source>
</evidence>
<dbReference type="Gene3D" id="3.30.30.170">
    <property type="match status" value="1"/>
</dbReference>
<protein>
    <submittedName>
        <fullName evidence="8">EIF-5_eIF-2B-domain-containing protein</fullName>
    </submittedName>
</protein>
<dbReference type="AlphaFoldDB" id="A0AAD3H8M7"/>
<proteinExistence type="inferred from homology"/>
<name>A0AAD3H8M7_9STRA</name>
<dbReference type="InterPro" id="IPR016024">
    <property type="entry name" value="ARM-type_fold"/>
</dbReference>
<keyword evidence="3" id="KW-0547">Nucleotide-binding</keyword>
<dbReference type="GO" id="GO:0001732">
    <property type="term" value="P:formation of cytoplasmic translation initiation complex"/>
    <property type="evidence" value="ECO:0007669"/>
    <property type="project" value="TreeGrafter"/>
</dbReference>
<dbReference type="PANTHER" id="PTHR23001">
    <property type="entry name" value="EUKARYOTIC TRANSLATION INITIATION FACTOR"/>
    <property type="match status" value="1"/>
</dbReference>
<dbReference type="GO" id="GO:0003743">
    <property type="term" value="F:translation initiation factor activity"/>
    <property type="evidence" value="ECO:0007669"/>
    <property type="project" value="UniProtKB-KW"/>
</dbReference>
<dbReference type="FunFam" id="2.20.25.350:FF:000001">
    <property type="entry name" value="Eukaryotic translation initiation factor 5"/>
    <property type="match status" value="1"/>
</dbReference>
<feature type="compositionally biased region" description="Basic residues" evidence="6">
    <location>
        <begin position="191"/>
        <end position="207"/>
    </location>
</feature>
<dbReference type="SUPFAM" id="SSF48371">
    <property type="entry name" value="ARM repeat"/>
    <property type="match status" value="1"/>
</dbReference>
<evidence type="ECO:0000259" key="7">
    <source>
        <dbReference type="PROSITE" id="PS51363"/>
    </source>
</evidence>
<keyword evidence="5" id="KW-0342">GTP-binding</keyword>
<evidence type="ECO:0000313" key="8">
    <source>
        <dbReference type="EMBL" id="GFH54048.1"/>
    </source>
</evidence>
<dbReference type="Gene3D" id="1.25.40.180">
    <property type="match status" value="1"/>
</dbReference>
<feature type="compositionally biased region" description="Basic and acidic residues" evidence="6">
    <location>
        <begin position="159"/>
        <end position="174"/>
    </location>
</feature>
<dbReference type="CDD" id="cd11561">
    <property type="entry name" value="W2_eIF5"/>
    <property type="match status" value="1"/>
</dbReference>
<reference evidence="8 9" key="1">
    <citation type="journal article" date="2021" name="Sci. Rep.">
        <title>The genome of the diatom Chaetoceros tenuissimus carries an ancient integrated fragment of an extant virus.</title>
        <authorList>
            <person name="Hongo Y."/>
            <person name="Kimura K."/>
            <person name="Takaki Y."/>
            <person name="Yoshida Y."/>
            <person name="Baba S."/>
            <person name="Kobayashi G."/>
            <person name="Nagasaki K."/>
            <person name="Hano T."/>
            <person name="Tomaru Y."/>
        </authorList>
    </citation>
    <scope>NUCLEOTIDE SEQUENCE [LARGE SCALE GENOMIC DNA]</scope>
    <source>
        <strain evidence="8 9">NIES-3715</strain>
    </source>
</reference>
<evidence type="ECO:0000256" key="4">
    <source>
        <dbReference type="ARBA" id="ARBA00022917"/>
    </source>
</evidence>
<evidence type="ECO:0000256" key="2">
    <source>
        <dbReference type="ARBA" id="ARBA00022540"/>
    </source>
</evidence>
<dbReference type="SUPFAM" id="SSF100966">
    <property type="entry name" value="Translation initiation factor 2 beta, aIF2beta, N-terminal domain"/>
    <property type="match status" value="1"/>
</dbReference>
<evidence type="ECO:0000256" key="6">
    <source>
        <dbReference type="SAM" id="MobiDB-lite"/>
    </source>
</evidence>
<feature type="domain" description="W2" evidence="7">
    <location>
        <begin position="215"/>
        <end position="396"/>
    </location>
</feature>
<dbReference type="GO" id="GO:0005525">
    <property type="term" value="F:GTP binding"/>
    <property type="evidence" value="ECO:0007669"/>
    <property type="project" value="UniProtKB-KW"/>
</dbReference>
<dbReference type="Gene3D" id="2.20.25.350">
    <property type="match status" value="1"/>
</dbReference>
<evidence type="ECO:0000256" key="5">
    <source>
        <dbReference type="ARBA" id="ARBA00023134"/>
    </source>
</evidence>
<dbReference type="PANTHER" id="PTHR23001:SF7">
    <property type="entry name" value="EUKARYOTIC TRANSLATION INITIATION FACTOR 5"/>
    <property type="match status" value="1"/>
</dbReference>
<comment type="similarity">
    <text evidence="1">Belongs to the eIF-2-beta/eIF-5 family.</text>
</comment>
<feature type="region of interest" description="Disordered" evidence="6">
    <location>
        <begin position="153"/>
        <end position="217"/>
    </location>
</feature>
<sequence length="402" mass="44891">MSRLINISGTTPIEDFSYRYKMPTVVGKIEGKGNGIKTVIVNIGDLATALNRDPQEVNKFFGCEMGAQTTFNEDTMKAIVNGAHTDPKLQDCVHKYVEKFVLCPNCGLPETVYSIKQGCIWHKCAACGAKEMVDMNHKLCTFILSQEKKLKDKKKKDKKEKAKKGDDDGSDKAEKKKKKKKSKDSDDDKKEKKKKDKKKKDKKKSKKKDKDSVSDAADGVDDLSLGSEVDDANVRNMAINGVQAFMKENPDASADEIAEVVVNQQMASALKSHDKVHIFLRAVITSDFFKKKEVETHAETISKITQGNPIMQRHLISAVEDICADDILEPKHFPVVLKQLFDEDALSEDSILEWAFDGRSEYTSDSLEEEARAKLRGLAEPLVAWLQEDSDSDDSDSDSDSD</sequence>
<keyword evidence="9" id="KW-1185">Reference proteome</keyword>
<dbReference type="GO" id="GO:0005829">
    <property type="term" value="C:cytosol"/>
    <property type="evidence" value="ECO:0007669"/>
    <property type="project" value="TreeGrafter"/>
</dbReference>
<dbReference type="SMART" id="SM00653">
    <property type="entry name" value="eIF2B_5"/>
    <property type="match status" value="1"/>
</dbReference>
<gene>
    <name evidence="8" type="ORF">CTEN210_10524</name>
</gene>
<dbReference type="PROSITE" id="PS51363">
    <property type="entry name" value="W2"/>
    <property type="match status" value="1"/>
</dbReference>
<dbReference type="Pfam" id="PF02020">
    <property type="entry name" value="W2"/>
    <property type="match status" value="1"/>
</dbReference>
<dbReference type="FunFam" id="3.30.30.170:FF:000002">
    <property type="entry name" value="Eukaryotic translation initiation factor 5"/>
    <property type="match status" value="1"/>
</dbReference>
<organism evidence="8 9">
    <name type="scientific">Chaetoceros tenuissimus</name>
    <dbReference type="NCBI Taxonomy" id="426638"/>
    <lineage>
        <taxon>Eukaryota</taxon>
        <taxon>Sar</taxon>
        <taxon>Stramenopiles</taxon>
        <taxon>Ochrophyta</taxon>
        <taxon>Bacillariophyta</taxon>
        <taxon>Coscinodiscophyceae</taxon>
        <taxon>Chaetocerotophycidae</taxon>
        <taxon>Chaetocerotales</taxon>
        <taxon>Chaetocerotaceae</taxon>
        <taxon>Chaetoceros</taxon>
    </lineage>
</organism>
<evidence type="ECO:0000256" key="3">
    <source>
        <dbReference type="ARBA" id="ARBA00022741"/>
    </source>
</evidence>
<dbReference type="Pfam" id="PF01873">
    <property type="entry name" value="eIF-5_eIF-2B"/>
    <property type="match status" value="1"/>
</dbReference>
<dbReference type="SMART" id="SM00515">
    <property type="entry name" value="eIF5C"/>
    <property type="match status" value="1"/>
</dbReference>
<dbReference type="InterPro" id="IPR016189">
    <property type="entry name" value="Transl_init_fac_IF2/IF5_N"/>
</dbReference>
<dbReference type="SUPFAM" id="SSF75689">
    <property type="entry name" value="Zinc-binding domain of translation initiation factor 2 beta"/>
    <property type="match status" value="1"/>
</dbReference>
<dbReference type="InterPro" id="IPR016190">
    <property type="entry name" value="Transl_init_fac_IF2/IF5_Zn-bd"/>
</dbReference>
<dbReference type="InterPro" id="IPR045196">
    <property type="entry name" value="IF2/IF5"/>
</dbReference>
<keyword evidence="2" id="KW-0396">Initiation factor</keyword>
<dbReference type="GO" id="GO:0005092">
    <property type="term" value="F:GDP-dissociation inhibitor activity"/>
    <property type="evidence" value="ECO:0007669"/>
    <property type="project" value="TreeGrafter"/>
</dbReference>
<dbReference type="GO" id="GO:0071074">
    <property type="term" value="F:eukaryotic initiation factor eIF2 binding"/>
    <property type="evidence" value="ECO:0007669"/>
    <property type="project" value="TreeGrafter"/>
</dbReference>
<dbReference type="InterPro" id="IPR003307">
    <property type="entry name" value="W2_domain"/>
</dbReference>
<comment type="caution">
    <text evidence="8">The sequence shown here is derived from an EMBL/GenBank/DDBJ whole genome shotgun (WGS) entry which is preliminary data.</text>
</comment>
<dbReference type="Proteomes" id="UP001054902">
    <property type="component" value="Unassembled WGS sequence"/>
</dbReference>
<dbReference type="EMBL" id="BLLK01000047">
    <property type="protein sequence ID" value="GFH54048.1"/>
    <property type="molecule type" value="Genomic_DNA"/>
</dbReference>
<keyword evidence="4" id="KW-0648">Protein biosynthesis</keyword>
<accession>A0AAD3H8M7</accession>
<dbReference type="InterPro" id="IPR002735">
    <property type="entry name" value="Transl_init_fac_IF2/IF5_dom"/>
</dbReference>